<feature type="compositionally biased region" description="Basic and acidic residues" evidence="1">
    <location>
        <begin position="269"/>
        <end position="283"/>
    </location>
</feature>
<sequence>MKKLIIGIMLLLVVFQVAYSEAVFAEVEYNKELFEKLAVNKNKVPHIDIPEYKRVKYENGLIVYLVEDHQLPIVEIKGYINGGRRQEVKELAGISSFMVEMMNTGTKHFNEKELANYKDINGIDFGFGVENDYLSFGGSALSTDTKELISLMAEIFKNPKFNANHFTRVKQEVYRSLAQAKTQEGSLLDMYFYKNIYNNHPYSFDDNIDLNIAALSNITPESLQSFYDKNISPSNTIFAVVGDIDTKKMEKMLQEYFNDWGMVEEEERQDSTKDKQVKEEKESKYQDIEVEIKNPLVKMERENYGKVILVNKPDATQAKIKMGYNFFDNSFENRIALTMANRVYGGGDFESRLMDNLRTEKGFVYGIYANDTYNQLGGVYYISTEVKPENTYQAIEAIKEEMTLIKSGEKKIKEGELFKIINLYNAFYPKSYKSKLNVINRVIYNVELQDRDADYINKVIEEYNHLSASKAQEVFAKYTYPKRFLTVIVGKKEDILAQFEEQGINVEVVEIK</sequence>
<evidence type="ECO:0000313" key="5">
    <source>
        <dbReference type="Proteomes" id="UP000093514"/>
    </source>
</evidence>
<dbReference type="SUPFAM" id="SSF63411">
    <property type="entry name" value="LuxS/MPP-like metallohydrolase"/>
    <property type="match status" value="2"/>
</dbReference>
<dbReference type="RefSeq" id="WP_068715024.1">
    <property type="nucleotide sequence ID" value="NZ_LWDV01000006.1"/>
</dbReference>
<dbReference type="InterPro" id="IPR011249">
    <property type="entry name" value="Metalloenz_LuxS/M16"/>
</dbReference>
<dbReference type="EMBL" id="LWDV01000006">
    <property type="protein sequence ID" value="OCL28007.1"/>
    <property type="molecule type" value="Genomic_DNA"/>
</dbReference>
<dbReference type="Pfam" id="PF00675">
    <property type="entry name" value="Peptidase_M16"/>
    <property type="match status" value="1"/>
</dbReference>
<organism evidence="4 5">
    <name type="scientific">Orenia metallireducens</name>
    <dbReference type="NCBI Taxonomy" id="1413210"/>
    <lineage>
        <taxon>Bacteria</taxon>
        <taxon>Bacillati</taxon>
        <taxon>Bacillota</taxon>
        <taxon>Clostridia</taxon>
        <taxon>Halanaerobiales</taxon>
        <taxon>Halobacteroidaceae</taxon>
        <taxon>Orenia</taxon>
    </lineage>
</organism>
<dbReference type="Gene3D" id="3.30.830.10">
    <property type="entry name" value="Metalloenzyme, LuxS/M16 peptidase-like"/>
    <property type="match status" value="2"/>
</dbReference>
<dbReference type="AlphaFoldDB" id="A0A1C0ACA1"/>
<dbReference type="OrthoDB" id="9811314at2"/>
<dbReference type="InterPro" id="IPR011765">
    <property type="entry name" value="Pept_M16_N"/>
</dbReference>
<reference evidence="4 5" key="2">
    <citation type="submission" date="2016-08" db="EMBL/GenBank/DDBJ databases">
        <title>Orenia metallireducens sp. nov. strain Z6, a Novel Metal-reducing Firmicute from the Deep Subsurface.</title>
        <authorList>
            <person name="Maxim B.I."/>
            <person name="Kenneth K."/>
            <person name="Flynn T.M."/>
            <person name="Oloughlin E.J."/>
            <person name="Locke R.A."/>
            <person name="Weber J.R."/>
            <person name="Egan S.M."/>
            <person name="Mackie R.I."/>
            <person name="Cann I.K."/>
        </authorList>
    </citation>
    <scope>NUCLEOTIDE SEQUENCE [LARGE SCALE GENOMIC DNA]</scope>
    <source>
        <strain evidence="4 5">Z6</strain>
    </source>
</reference>
<feature type="region of interest" description="Disordered" evidence="1">
    <location>
        <begin position="264"/>
        <end position="283"/>
    </location>
</feature>
<dbReference type="GO" id="GO:0046872">
    <property type="term" value="F:metal ion binding"/>
    <property type="evidence" value="ECO:0007669"/>
    <property type="project" value="InterPro"/>
</dbReference>
<protein>
    <submittedName>
        <fullName evidence="4">Peptidase M16</fullName>
    </submittedName>
</protein>
<evidence type="ECO:0000313" key="4">
    <source>
        <dbReference type="EMBL" id="OCL28007.1"/>
    </source>
</evidence>
<dbReference type="InterPro" id="IPR007863">
    <property type="entry name" value="Peptidase_M16_C"/>
</dbReference>
<gene>
    <name evidence="4" type="ORF">U472_02060</name>
</gene>
<proteinExistence type="predicted"/>
<feature type="domain" description="Peptidase M16 C-terminal" evidence="3">
    <location>
        <begin position="217"/>
        <end position="417"/>
    </location>
</feature>
<dbReference type="InterPro" id="IPR050361">
    <property type="entry name" value="MPP/UQCRC_Complex"/>
</dbReference>
<name>A0A1C0ACA1_9FIRM</name>
<evidence type="ECO:0000259" key="2">
    <source>
        <dbReference type="Pfam" id="PF00675"/>
    </source>
</evidence>
<feature type="domain" description="Peptidase M16 N-terminal" evidence="2">
    <location>
        <begin position="64"/>
        <end position="202"/>
    </location>
</feature>
<evidence type="ECO:0000259" key="3">
    <source>
        <dbReference type="Pfam" id="PF05193"/>
    </source>
</evidence>
<dbReference type="PANTHER" id="PTHR11851">
    <property type="entry name" value="METALLOPROTEASE"/>
    <property type="match status" value="1"/>
</dbReference>
<keyword evidence="5" id="KW-1185">Reference proteome</keyword>
<comment type="caution">
    <text evidence="4">The sequence shown here is derived from an EMBL/GenBank/DDBJ whole genome shotgun (WGS) entry which is preliminary data.</text>
</comment>
<dbReference type="Pfam" id="PF05193">
    <property type="entry name" value="Peptidase_M16_C"/>
    <property type="match status" value="1"/>
</dbReference>
<dbReference type="Proteomes" id="UP000093514">
    <property type="component" value="Unassembled WGS sequence"/>
</dbReference>
<evidence type="ECO:0000256" key="1">
    <source>
        <dbReference type="SAM" id="MobiDB-lite"/>
    </source>
</evidence>
<reference evidence="5" key="1">
    <citation type="submission" date="2016-07" db="EMBL/GenBank/DDBJ databases">
        <authorList>
            <person name="Florea S."/>
            <person name="Webb J.S."/>
            <person name="Jaromczyk J."/>
            <person name="Schardl C.L."/>
        </authorList>
    </citation>
    <scope>NUCLEOTIDE SEQUENCE [LARGE SCALE GENOMIC DNA]</scope>
    <source>
        <strain evidence="5">Z6</strain>
    </source>
</reference>
<accession>A0A1C0ACA1</accession>
<dbReference type="PANTHER" id="PTHR11851:SF224">
    <property type="entry name" value="PROCESSING PROTEASE"/>
    <property type="match status" value="1"/>
</dbReference>